<feature type="chain" id="PRO_5028938748" evidence="1">
    <location>
        <begin position="25"/>
        <end position="139"/>
    </location>
</feature>
<dbReference type="KEGG" id="tcn:H9L16_03045"/>
<evidence type="ECO:0000313" key="3">
    <source>
        <dbReference type="Proteomes" id="UP000515804"/>
    </source>
</evidence>
<proteinExistence type="predicted"/>
<keyword evidence="3" id="KW-1185">Reference proteome</keyword>
<reference evidence="2 3" key="1">
    <citation type="submission" date="2020-08" db="EMBL/GenBank/DDBJ databases">
        <title>Genome sequence of Thermomonas carbonis KCTC 42013T.</title>
        <authorList>
            <person name="Hyun D.-W."/>
            <person name="Bae J.-W."/>
        </authorList>
    </citation>
    <scope>NUCLEOTIDE SEQUENCE [LARGE SCALE GENOMIC DNA]</scope>
    <source>
        <strain evidence="2 3">KCTC 42013</strain>
    </source>
</reference>
<sequence length="139" mass="14116">MPRTALRLLLAFCLILNGIGNAMAAVAMPAMLDAPAHVAMSMAEASPQLASACDHATDNGASRSAPVELPPSATQHPADCDRDCCAQGSCTCPCMQIGQAALLDLSVLTAVPGRAAMATTLPVGHATPALLNFIRPPIG</sequence>
<dbReference type="EMBL" id="CP060719">
    <property type="protein sequence ID" value="QNN70609.1"/>
    <property type="molecule type" value="Genomic_DNA"/>
</dbReference>
<dbReference type="AlphaFoldDB" id="A0A7G9SRY4"/>
<evidence type="ECO:0000256" key="1">
    <source>
        <dbReference type="SAM" id="SignalP"/>
    </source>
</evidence>
<accession>A0A7G9SRY4</accession>
<evidence type="ECO:0000313" key="2">
    <source>
        <dbReference type="EMBL" id="QNN70609.1"/>
    </source>
</evidence>
<gene>
    <name evidence="2" type="ORF">H9L16_03045</name>
</gene>
<dbReference type="Proteomes" id="UP000515804">
    <property type="component" value="Chromosome"/>
</dbReference>
<dbReference type="RefSeq" id="WP_187553125.1">
    <property type="nucleotide sequence ID" value="NZ_BMZL01000001.1"/>
</dbReference>
<keyword evidence="1" id="KW-0732">Signal</keyword>
<organism evidence="2 3">
    <name type="scientific">Thermomonas carbonis</name>
    <dbReference type="NCBI Taxonomy" id="1463158"/>
    <lineage>
        <taxon>Bacteria</taxon>
        <taxon>Pseudomonadati</taxon>
        <taxon>Pseudomonadota</taxon>
        <taxon>Gammaproteobacteria</taxon>
        <taxon>Lysobacterales</taxon>
        <taxon>Lysobacteraceae</taxon>
        <taxon>Thermomonas</taxon>
    </lineage>
</organism>
<feature type="signal peptide" evidence="1">
    <location>
        <begin position="1"/>
        <end position="24"/>
    </location>
</feature>
<protein>
    <submittedName>
        <fullName evidence="2">CopL family metal-binding regulatory protein</fullName>
    </submittedName>
</protein>
<name>A0A7G9SRY4_9GAMM</name>
<dbReference type="NCBIfam" id="NF033807">
    <property type="entry name" value="CopL_fam"/>
    <property type="match status" value="1"/>
</dbReference>
<dbReference type="InterPro" id="IPR048034">
    <property type="entry name" value="CopL-like"/>
</dbReference>